<dbReference type="Gene3D" id="1.20.1250.20">
    <property type="entry name" value="MFS general substrate transporter like domains"/>
    <property type="match status" value="2"/>
</dbReference>
<keyword evidence="2 6" id="KW-0812">Transmembrane</keyword>
<feature type="transmembrane region" description="Helical" evidence="6">
    <location>
        <begin position="302"/>
        <end position="323"/>
    </location>
</feature>
<feature type="compositionally biased region" description="Low complexity" evidence="5">
    <location>
        <begin position="198"/>
        <end position="221"/>
    </location>
</feature>
<dbReference type="InterPro" id="IPR011701">
    <property type="entry name" value="MFS"/>
</dbReference>
<dbReference type="Proteomes" id="UP001596956">
    <property type="component" value="Unassembled WGS sequence"/>
</dbReference>
<keyword evidence="3 6" id="KW-1133">Transmembrane helix</keyword>
<evidence type="ECO:0000256" key="1">
    <source>
        <dbReference type="ARBA" id="ARBA00004141"/>
    </source>
</evidence>
<dbReference type="Pfam" id="PF07690">
    <property type="entry name" value="MFS_1"/>
    <property type="match status" value="1"/>
</dbReference>
<evidence type="ECO:0000313" key="8">
    <source>
        <dbReference type="Proteomes" id="UP001596956"/>
    </source>
</evidence>
<evidence type="ECO:0000256" key="5">
    <source>
        <dbReference type="SAM" id="MobiDB-lite"/>
    </source>
</evidence>
<comment type="subcellular location">
    <subcellularLocation>
        <location evidence="1">Membrane</location>
        <topology evidence="1">Multi-pass membrane protein</topology>
    </subcellularLocation>
</comment>
<evidence type="ECO:0000256" key="4">
    <source>
        <dbReference type="ARBA" id="ARBA00023136"/>
    </source>
</evidence>
<sequence length="430" mass="43217">MAVEQAVPGADLQARRARLAVVVLFLANGFAYANIVPWLPVIKSQLELSNTELGTGIGAMPLGALVTGMLAGPLIARFGSGRVAVGSGLVLACVLPIVATAPAWWVFASGMLCLGWMDAWMDSAMNSHGLRVQRRYGRSIINTFHGIWSIAAVGGGLVGSAMAGWGVPITVHIAVVTAVLIAGVLVIARGLLPGPETEEPAAAPASGSPSGAGGATAEAPVGSGGGGRRRWRVPRRSIAMLLVVSVLLMMAGAIEDSAASWGAVYMRDELAAPLFLVGLPFVACQAMMTVGRLTGDRITDRFGAVAVARTGALLSAAGMALALLTSAPLGAIVGFALMGLGVATLFPLSLAAAGEIPGLGGGHGVALAGWMARLGFLGMPPLIGVVADTVSLTAGLWTVPVAGLLAAALSVGLRPIRGAAARAADKGSHA</sequence>
<feature type="transmembrane region" description="Helical" evidence="6">
    <location>
        <begin position="19"/>
        <end position="41"/>
    </location>
</feature>
<feature type="transmembrane region" description="Helical" evidence="6">
    <location>
        <begin position="83"/>
        <end position="99"/>
    </location>
</feature>
<evidence type="ECO:0000256" key="2">
    <source>
        <dbReference type="ARBA" id="ARBA00022692"/>
    </source>
</evidence>
<comment type="caution">
    <text evidence="7">The sequence shown here is derived from an EMBL/GenBank/DDBJ whole genome shotgun (WGS) entry which is preliminary data.</text>
</comment>
<dbReference type="PANTHER" id="PTHR23514:SF13">
    <property type="entry name" value="INNER MEMBRANE PROTEIN YBJJ"/>
    <property type="match status" value="1"/>
</dbReference>
<feature type="transmembrane region" description="Helical" evidence="6">
    <location>
        <begin position="329"/>
        <end position="353"/>
    </location>
</feature>
<dbReference type="SUPFAM" id="SSF103473">
    <property type="entry name" value="MFS general substrate transporter"/>
    <property type="match status" value="1"/>
</dbReference>
<evidence type="ECO:0000256" key="3">
    <source>
        <dbReference type="ARBA" id="ARBA00022989"/>
    </source>
</evidence>
<keyword evidence="8" id="KW-1185">Reference proteome</keyword>
<protein>
    <submittedName>
        <fullName evidence="7">MFS transporter</fullName>
    </submittedName>
</protein>
<dbReference type="CDD" id="cd17393">
    <property type="entry name" value="MFS_MosC_like"/>
    <property type="match status" value="1"/>
</dbReference>
<accession>A0ABW3BBP3</accession>
<dbReference type="EMBL" id="JBHTHR010000096">
    <property type="protein sequence ID" value="MFD0800762.1"/>
    <property type="molecule type" value="Genomic_DNA"/>
</dbReference>
<organism evidence="7 8">
    <name type="scientific">Streptomonospora algeriensis</name>
    <dbReference type="NCBI Taxonomy" id="995084"/>
    <lineage>
        <taxon>Bacteria</taxon>
        <taxon>Bacillati</taxon>
        <taxon>Actinomycetota</taxon>
        <taxon>Actinomycetes</taxon>
        <taxon>Streptosporangiales</taxon>
        <taxon>Nocardiopsidaceae</taxon>
        <taxon>Streptomonospora</taxon>
    </lineage>
</organism>
<dbReference type="PANTHER" id="PTHR23514">
    <property type="entry name" value="BYPASS OF STOP CODON PROTEIN 6"/>
    <property type="match status" value="1"/>
</dbReference>
<reference evidence="8" key="1">
    <citation type="journal article" date="2019" name="Int. J. Syst. Evol. Microbiol.">
        <title>The Global Catalogue of Microorganisms (GCM) 10K type strain sequencing project: providing services to taxonomists for standard genome sequencing and annotation.</title>
        <authorList>
            <consortium name="The Broad Institute Genomics Platform"/>
            <consortium name="The Broad Institute Genome Sequencing Center for Infectious Disease"/>
            <person name="Wu L."/>
            <person name="Ma J."/>
        </authorList>
    </citation>
    <scope>NUCLEOTIDE SEQUENCE [LARGE SCALE GENOMIC DNA]</scope>
    <source>
        <strain evidence="8">CCUG 63369</strain>
    </source>
</reference>
<feature type="transmembrane region" description="Helical" evidence="6">
    <location>
        <begin position="392"/>
        <end position="413"/>
    </location>
</feature>
<gene>
    <name evidence="7" type="ORF">ACFQZU_05440</name>
</gene>
<feature type="transmembrane region" description="Helical" evidence="6">
    <location>
        <begin position="365"/>
        <end position="386"/>
    </location>
</feature>
<feature type="transmembrane region" description="Helical" evidence="6">
    <location>
        <begin position="270"/>
        <end position="290"/>
    </location>
</feature>
<keyword evidence="4 6" id="KW-0472">Membrane</keyword>
<proteinExistence type="predicted"/>
<feature type="transmembrane region" description="Helical" evidence="6">
    <location>
        <begin position="169"/>
        <end position="188"/>
    </location>
</feature>
<evidence type="ECO:0000256" key="6">
    <source>
        <dbReference type="SAM" id="Phobius"/>
    </source>
</evidence>
<feature type="transmembrane region" description="Helical" evidence="6">
    <location>
        <begin position="53"/>
        <end position="76"/>
    </location>
</feature>
<evidence type="ECO:0000313" key="7">
    <source>
        <dbReference type="EMBL" id="MFD0800762.1"/>
    </source>
</evidence>
<feature type="region of interest" description="Disordered" evidence="5">
    <location>
        <begin position="198"/>
        <end position="229"/>
    </location>
</feature>
<dbReference type="InterPro" id="IPR036259">
    <property type="entry name" value="MFS_trans_sf"/>
</dbReference>
<name>A0ABW3BBP3_9ACTN</name>
<feature type="transmembrane region" description="Helical" evidence="6">
    <location>
        <begin position="238"/>
        <end position="264"/>
    </location>
</feature>
<dbReference type="InterPro" id="IPR051788">
    <property type="entry name" value="MFS_Transporter"/>
</dbReference>